<dbReference type="AlphaFoldDB" id="A0A0D0PWL5"/>
<dbReference type="Proteomes" id="UP000032066">
    <property type="component" value="Unassembled WGS sequence"/>
</dbReference>
<dbReference type="PATRIC" id="fig|2064.6.peg.2325"/>
<evidence type="ECO:0000313" key="2">
    <source>
        <dbReference type="EMBL" id="KIQ64692.1"/>
    </source>
</evidence>
<name>A0A0D0PWL5_KITGR</name>
<comment type="caution">
    <text evidence="2">The sequence shown here is derived from an EMBL/GenBank/DDBJ whole genome shotgun (WGS) entry which is preliminary data.</text>
</comment>
<organism evidence="2 3">
    <name type="scientific">Kitasatospora griseola</name>
    <name type="common">Streptomyces griseolosporeus</name>
    <dbReference type="NCBI Taxonomy" id="2064"/>
    <lineage>
        <taxon>Bacteria</taxon>
        <taxon>Bacillati</taxon>
        <taxon>Actinomycetota</taxon>
        <taxon>Actinomycetes</taxon>
        <taxon>Kitasatosporales</taxon>
        <taxon>Streptomycetaceae</taxon>
        <taxon>Kitasatospora</taxon>
    </lineage>
</organism>
<keyword evidence="3" id="KW-1185">Reference proteome</keyword>
<dbReference type="Pfam" id="PF13577">
    <property type="entry name" value="SnoaL_4"/>
    <property type="match status" value="1"/>
</dbReference>
<gene>
    <name evidence="2" type="ORF">TR51_10850</name>
</gene>
<dbReference type="RefSeq" id="WP_043910473.1">
    <property type="nucleotide sequence ID" value="NZ_JXZB01000002.1"/>
</dbReference>
<feature type="domain" description="SnoaL-like" evidence="1">
    <location>
        <begin position="12"/>
        <end position="139"/>
    </location>
</feature>
<dbReference type="EMBL" id="JXZB01000002">
    <property type="protein sequence ID" value="KIQ64692.1"/>
    <property type="molecule type" value="Genomic_DNA"/>
</dbReference>
<evidence type="ECO:0000259" key="1">
    <source>
        <dbReference type="Pfam" id="PF13577"/>
    </source>
</evidence>
<dbReference type="InterPro" id="IPR037401">
    <property type="entry name" value="SnoaL-like"/>
</dbReference>
<accession>A0A0D0PWL5</accession>
<proteinExistence type="predicted"/>
<protein>
    <recommendedName>
        <fullName evidence="1">SnoaL-like domain-containing protein</fullName>
    </recommendedName>
</protein>
<sequence length="146" mass="16145">MTTDSSTIKVDAELRASVEQFYAHHMQLLDAGRIPEWASFFTEDGTFAVDSHPEPARGRGQITAGATRTVEQLRGQGIARRHWLGMVDIAPADDTTVRVRSYALVFQITEADGAAVRSSTTCEDELVRAGDSWLIRARTVRQDRPA</sequence>
<dbReference type="InterPro" id="IPR032710">
    <property type="entry name" value="NTF2-like_dom_sf"/>
</dbReference>
<dbReference type="STRING" id="2064.TR51_10850"/>
<dbReference type="OrthoDB" id="9130903at2"/>
<reference evidence="2 3" key="1">
    <citation type="submission" date="2015-02" db="EMBL/GenBank/DDBJ databases">
        <title>Draft genome sequence of Kitasatospora griseola MF730-N6, a bafilomycin, terpentecin and satosporin producer.</title>
        <authorList>
            <person name="Arens J.C."/>
            <person name="Haltli B."/>
            <person name="Kerr R.G."/>
        </authorList>
    </citation>
    <scope>NUCLEOTIDE SEQUENCE [LARGE SCALE GENOMIC DNA]</scope>
    <source>
        <strain evidence="2 3">MF730-N6</strain>
    </source>
</reference>
<evidence type="ECO:0000313" key="3">
    <source>
        <dbReference type="Proteomes" id="UP000032066"/>
    </source>
</evidence>
<dbReference type="CDD" id="cd00531">
    <property type="entry name" value="NTF2_like"/>
    <property type="match status" value="1"/>
</dbReference>
<dbReference type="SUPFAM" id="SSF54427">
    <property type="entry name" value="NTF2-like"/>
    <property type="match status" value="1"/>
</dbReference>
<dbReference type="Gene3D" id="3.10.450.50">
    <property type="match status" value="1"/>
</dbReference>